<feature type="transmembrane region" description="Helical" evidence="8">
    <location>
        <begin position="243"/>
        <end position="267"/>
    </location>
</feature>
<evidence type="ECO:0000256" key="7">
    <source>
        <dbReference type="ARBA" id="ARBA00023136"/>
    </source>
</evidence>
<dbReference type="RefSeq" id="WP_073068225.1">
    <property type="nucleotide sequence ID" value="NZ_FQUS01000032.1"/>
</dbReference>
<keyword evidence="6" id="KW-0406">Ion transport</keyword>
<gene>
    <name evidence="9" type="ORF">SAMN05443144_13218</name>
</gene>
<dbReference type="InterPro" id="IPR003445">
    <property type="entry name" value="Cat_transpt"/>
</dbReference>
<dbReference type="GO" id="GO:0005886">
    <property type="term" value="C:plasma membrane"/>
    <property type="evidence" value="ECO:0007669"/>
    <property type="project" value="UniProtKB-SubCell"/>
</dbReference>
<dbReference type="OrthoDB" id="9810952at2"/>
<accession>A0A1M5KIQ2</accession>
<name>A0A1M5KIQ2_9BACT</name>
<organism evidence="9 10">
    <name type="scientific">Fodinibius roseus</name>
    <dbReference type="NCBI Taxonomy" id="1194090"/>
    <lineage>
        <taxon>Bacteria</taxon>
        <taxon>Pseudomonadati</taxon>
        <taxon>Balneolota</taxon>
        <taxon>Balneolia</taxon>
        <taxon>Balneolales</taxon>
        <taxon>Balneolaceae</taxon>
        <taxon>Fodinibius</taxon>
    </lineage>
</organism>
<dbReference type="STRING" id="1194090.SAMN05443144_13218"/>
<comment type="subcellular location">
    <subcellularLocation>
        <location evidence="1">Cell membrane</location>
        <topology evidence="1">Multi-pass membrane protein</topology>
    </subcellularLocation>
</comment>
<feature type="transmembrane region" description="Helical" evidence="8">
    <location>
        <begin position="209"/>
        <end position="231"/>
    </location>
</feature>
<dbReference type="PANTHER" id="PTHR32024">
    <property type="entry name" value="TRK SYSTEM POTASSIUM UPTAKE PROTEIN TRKG-RELATED"/>
    <property type="match status" value="1"/>
</dbReference>
<feature type="transmembrane region" description="Helical" evidence="8">
    <location>
        <begin position="182"/>
        <end position="203"/>
    </location>
</feature>
<keyword evidence="4 8" id="KW-0812">Transmembrane</keyword>
<feature type="transmembrane region" description="Helical" evidence="8">
    <location>
        <begin position="518"/>
        <end position="543"/>
    </location>
</feature>
<feature type="transmembrane region" description="Helical" evidence="8">
    <location>
        <begin position="80"/>
        <end position="99"/>
    </location>
</feature>
<evidence type="ECO:0000256" key="4">
    <source>
        <dbReference type="ARBA" id="ARBA00022692"/>
    </source>
</evidence>
<feature type="transmembrane region" description="Helical" evidence="8">
    <location>
        <begin position="328"/>
        <end position="348"/>
    </location>
</feature>
<evidence type="ECO:0000256" key="3">
    <source>
        <dbReference type="ARBA" id="ARBA00022475"/>
    </source>
</evidence>
<keyword evidence="2" id="KW-0813">Transport</keyword>
<proteinExistence type="predicted"/>
<feature type="transmembrane region" description="Helical" evidence="8">
    <location>
        <begin position="46"/>
        <end position="68"/>
    </location>
</feature>
<feature type="transmembrane region" description="Helical" evidence="8">
    <location>
        <begin position="111"/>
        <end position="135"/>
    </location>
</feature>
<evidence type="ECO:0000256" key="2">
    <source>
        <dbReference type="ARBA" id="ARBA00022448"/>
    </source>
</evidence>
<feature type="transmembrane region" description="Helical" evidence="8">
    <location>
        <begin position="298"/>
        <end position="316"/>
    </location>
</feature>
<dbReference type="Proteomes" id="UP000184041">
    <property type="component" value="Unassembled WGS sequence"/>
</dbReference>
<dbReference type="Pfam" id="PF02386">
    <property type="entry name" value="TrkH"/>
    <property type="match status" value="1"/>
</dbReference>
<dbReference type="EMBL" id="FQUS01000032">
    <property type="protein sequence ID" value="SHG52359.1"/>
    <property type="molecule type" value="Genomic_DNA"/>
</dbReference>
<dbReference type="AlphaFoldDB" id="A0A1M5KIQ2"/>
<evidence type="ECO:0000256" key="6">
    <source>
        <dbReference type="ARBA" id="ARBA00023065"/>
    </source>
</evidence>
<dbReference type="PANTHER" id="PTHR32024:SF1">
    <property type="entry name" value="KTR SYSTEM POTASSIUM UPTAKE PROTEIN B"/>
    <property type="match status" value="1"/>
</dbReference>
<evidence type="ECO:0000313" key="10">
    <source>
        <dbReference type="Proteomes" id="UP000184041"/>
    </source>
</evidence>
<sequence>MKLPNNWKQEWIAFLRWWRTFRKRASLYFHHIQDDLYEIDKVAHPYLRAFTALLSLLVIVSVLIPIGFELTPELISLNHQIEIGILVGFILNFILRLVLNTDRLGYLKKRWFEGLFSIISIALLVDILFSFIGFFDLFLPDTQNPTAFFLSFLKGYLLFIVFIKFLQFLPELLDRQKNTARFLVYSFLSLIAGGTFLLMLPGATMDGQGLFFIDALFTSTSAVCVTGLIVVDTATHFTLFGELVILALIQLGGIGIITFATFLFMFISGSLGVGQMNTLKDMVGEKNTNLVTSTLQKVIGLTFFVEAIGAIGYYFSWQVDFPTHGQRILFSIFHAVSAFCNAGFSLFTNSLSDGVNATNLGINITTMILIVIGGLGFTVIWEMIHTRTERTRWRKRLSIHTQTVLTTTVILISAGTGFILIMEWNQTLAQYTWGNKFLVSLFQSITTRTAGFNTIDTGAIGVSATLVMIILMFIGGSPASTAGGIKTTTFAVLMRSLAMTIRGYDRMELFKRTVPNRIIFRAMTVILLAASCISVSTILLSLVEDHGFMDLLFEEVSAFATVGLSRGITADLTSWGKFIIVVSMFLGRVGILTFMVAFANRMDTHEYKYPEETIMVS</sequence>
<dbReference type="InterPro" id="IPR027359">
    <property type="entry name" value="Volt_channel_dom_sf"/>
</dbReference>
<evidence type="ECO:0000313" key="9">
    <source>
        <dbReference type="EMBL" id="SHG52359.1"/>
    </source>
</evidence>
<keyword evidence="5 8" id="KW-1133">Transmembrane helix</keyword>
<keyword evidence="3" id="KW-1003">Cell membrane</keyword>
<dbReference type="GO" id="GO:0030001">
    <property type="term" value="P:metal ion transport"/>
    <property type="evidence" value="ECO:0007669"/>
    <property type="project" value="UniProtKB-ARBA"/>
</dbReference>
<feature type="transmembrane region" description="Helical" evidence="8">
    <location>
        <begin position="360"/>
        <end position="384"/>
    </location>
</feature>
<protein>
    <submittedName>
        <fullName evidence="9">Potassium uptake protein, TrkH family</fullName>
    </submittedName>
</protein>
<reference evidence="9 10" key="1">
    <citation type="submission" date="2016-11" db="EMBL/GenBank/DDBJ databases">
        <authorList>
            <person name="Jaros S."/>
            <person name="Januszkiewicz K."/>
            <person name="Wedrychowicz H."/>
        </authorList>
    </citation>
    <scope>NUCLEOTIDE SEQUENCE [LARGE SCALE GENOMIC DNA]</scope>
    <source>
        <strain evidence="9 10">DSM 21986</strain>
    </source>
</reference>
<evidence type="ECO:0000256" key="1">
    <source>
        <dbReference type="ARBA" id="ARBA00004651"/>
    </source>
</evidence>
<feature type="transmembrane region" description="Helical" evidence="8">
    <location>
        <begin position="457"/>
        <end position="475"/>
    </location>
</feature>
<keyword evidence="10" id="KW-1185">Reference proteome</keyword>
<evidence type="ECO:0000256" key="8">
    <source>
        <dbReference type="SAM" id="Phobius"/>
    </source>
</evidence>
<feature type="transmembrane region" description="Helical" evidence="8">
    <location>
        <begin position="404"/>
        <end position="422"/>
    </location>
</feature>
<feature type="transmembrane region" description="Helical" evidence="8">
    <location>
        <begin position="578"/>
        <end position="599"/>
    </location>
</feature>
<feature type="transmembrane region" description="Helical" evidence="8">
    <location>
        <begin position="147"/>
        <end position="170"/>
    </location>
</feature>
<keyword evidence="7 8" id="KW-0472">Membrane</keyword>
<evidence type="ECO:0000256" key="5">
    <source>
        <dbReference type="ARBA" id="ARBA00022989"/>
    </source>
</evidence>
<dbReference type="Gene3D" id="1.20.120.350">
    <property type="entry name" value="Voltage-gated potassium channels. Chain C"/>
    <property type="match status" value="1"/>
</dbReference>
<dbReference type="GO" id="GO:0008324">
    <property type="term" value="F:monoatomic cation transmembrane transporter activity"/>
    <property type="evidence" value="ECO:0007669"/>
    <property type="project" value="InterPro"/>
</dbReference>